<dbReference type="InterPro" id="IPR005771">
    <property type="entry name" value="GalU_uridylyltTrfase_bac/arc"/>
</dbReference>
<dbReference type="SUPFAM" id="SSF53448">
    <property type="entry name" value="Nucleotide-diphospho-sugar transferases"/>
    <property type="match status" value="1"/>
</dbReference>
<dbReference type="InterPro" id="IPR029044">
    <property type="entry name" value="Nucleotide-diphossugar_trans"/>
</dbReference>
<keyword evidence="3 7" id="KW-0808">Transferase</keyword>
<keyword evidence="4 7" id="KW-0548">Nucleotidyltransferase</keyword>
<comment type="similarity">
    <text evidence="1">Belongs to the UDPGP type 2 family.</text>
</comment>
<dbReference type="Gene3D" id="3.90.550.10">
    <property type="entry name" value="Spore Coat Polysaccharide Biosynthesis Protein SpsA, Chain A"/>
    <property type="match status" value="1"/>
</dbReference>
<evidence type="ECO:0000256" key="3">
    <source>
        <dbReference type="ARBA" id="ARBA00022679"/>
    </source>
</evidence>
<dbReference type="PANTHER" id="PTHR43197">
    <property type="entry name" value="UTP--GLUCOSE-1-PHOSPHATE URIDYLYLTRANSFERASE"/>
    <property type="match status" value="1"/>
</dbReference>
<dbReference type="AlphaFoldDB" id="A0A0G1K906"/>
<reference evidence="7 8" key="1">
    <citation type="journal article" date="2015" name="Nature">
        <title>rRNA introns, odd ribosomes, and small enigmatic genomes across a large radiation of phyla.</title>
        <authorList>
            <person name="Brown C.T."/>
            <person name="Hug L.A."/>
            <person name="Thomas B.C."/>
            <person name="Sharon I."/>
            <person name="Castelle C.J."/>
            <person name="Singh A."/>
            <person name="Wilkins M.J."/>
            <person name="Williams K.H."/>
            <person name="Banfield J.F."/>
        </authorList>
    </citation>
    <scope>NUCLEOTIDE SEQUENCE [LARGE SCALE GENOMIC DNA]</scope>
</reference>
<dbReference type="CDD" id="cd02541">
    <property type="entry name" value="UGPase_prokaryotic"/>
    <property type="match status" value="1"/>
</dbReference>
<proteinExistence type="inferred from homology"/>
<dbReference type="GO" id="GO:0006011">
    <property type="term" value="P:UDP-alpha-D-glucose metabolic process"/>
    <property type="evidence" value="ECO:0007669"/>
    <property type="project" value="InterPro"/>
</dbReference>
<evidence type="ECO:0000259" key="6">
    <source>
        <dbReference type="Pfam" id="PF00483"/>
    </source>
</evidence>
<evidence type="ECO:0000256" key="2">
    <source>
        <dbReference type="ARBA" id="ARBA00012415"/>
    </source>
</evidence>
<dbReference type="GO" id="GO:0003983">
    <property type="term" value="F:UTP:glucose-1-phosphate uridylyltransferase activity"/>
    <property type="evidence" value="ECO:0007669"/>
    <property type="project" value="UniProtKB-EC"/>
</dbReference>
<dbReference type="PATRIC" id="fig|1620410.3.peg.204"/>
<evidence type="ECO:0000313" key="8">
    <source>
        <dbReference type="Proteomes" id="UP000034752"/>
    </source>
</evidence>
<evidence type="ECO:0000256" key="4">
    <source>
        <dbReference type="ARBA" id="ARBA00022695"/>
    </source>
</evidence>
<sequence length="284" mass="32270">MTQKITKGVIAIAGFGTRFLPATKATPKEMLPIIDKPIIQYIVEEMAAAGITDIILVTNWQKRSVEDHFDRSREIEKHLEEHHKTSLLREIRKIDQLANFVYVRQKQGYGNGAPLLAVQSLVKNEPFVYAFGDDVVKSKVPFCRQLINVYHQHQCSVIGAQEVPKSEIGKYGIAETDKNGYLKSILEKPTPQQTKSNLATFGRYLLTPDIFPALQQTPIGKGGEFWLTDALNLLLLKKPIIVHPVTDGKWYTTGDPINYLKTTLAYINDREDLRYELKNFMKNL</sequence>
<dbReference type="EMBL" id="LCIJ01000009">
    <property type="protein sequence ID" value="KKT52717.1"/>
    <property type="molecule type" value="Genomic_DNA"/>
</dbReference>
<feature type="domain" description="Nucleotidyl transferase" evidence="6">
    <location>
        <begin position="7"/>
        <end position="266"/>
    </location>
</feature>
<evidence type="ECO:0000256" key="1">
    <source>
        <dbReference type="ARBA" id="ARBA00006890"/>
    </source>
</evidence>
<dbReference type="Proteomes" id="UP000034752">
    <property type="component" value="Unassembled WGS sequence"/>
</dbReference>
<evidence type="ECO:0000256" key="5">
    <source>
        <dbReference type="ARBA" id="ARBA00048128"/>
    </source>
</evidence>
<accession>A0A0G1K906</accession>
<comment type="catalytic activity">
    <reaction evidence="5">
        <text>alpha-D-glucose 1-phosphate + UTP + H(+) = UDP-alpha-D-glucose + diphosphate</text>
        <dbReference type="Rhea" id="RHEA:19889"/>
        <dbReference type="ChEBI" id="CHEBI:15378"/>
        <dbReference type="ChEBI" id="CHEBI:33019"/>
        <dbReference type="ChEBI" id="CHEBI:46398"/>
        <dbReference type="ChEBI" id="CHEBI:58601"/>
        <dbReference type="ChEBI" id="CHEBI:58885"/>
        <dbReference type="EC" id="2.7.7.9"/>
    </reaction>
</comment>
<dbReference type="Pfam" id="PF00483">
    <property type="entry name" value="NTP_transferase"/>
    <property type="match status" value="1"/>
</dbReference>
<name>A0A0G1K906_UNCK3</name>
<evidence type="ECO:0000313" key="7">
    <source>
        <dbReference type="EMBL" id="KKT52717.1"/>
    </source>
</evidence>
<organism evidence="7 8">
    <name type="scientific">candidate division Kazan bacterium GW2011_GWA1_44_22</name>
    <dbReference type="NCBI Taxonomy" id="1620410"/>
    <lineage>
        <taxon>Bacteria</taxon>
        <taxon>Bacteria division Kazan-3B-28</taxon>
    </lineage>
</organism>
<protein>
    <recommendedName>
        <fullName evidence="2">UTP--glucose-1-phosphate uridylyltransferase</fullName>
        <ecNumber evidence="2">2.7.7.9</ecNumber>
    </recommendedName>
</protein>
<comment type="caution">
    <text evidence="7">The sequence shown here is derived from an EMBL/GenBank/DDBJ whole genome shotgun (WGS) entry which is preliminary data.</text>
</comment>
<dbReference type="PANTHER" id="PTHR43197:SF1">
    <property type="entry name" value="UTP--GLUCOSE-1-PHOSPHATE URIDYLYLTRANSFERASE"/>
    <property type="match status" value="1"/>
</dbReference>
<dbReference type="EC" id="2.7.7.9" evidence="2"/>
<dbReference type="InterPro" id="IPR005835">
    <property type="entry name" value="NTP_transferase_dom"/>
</dbReference>
<gene>
    <name evidence="7" type="ORF">VE96_C0009G0008</name>
</gene>